<keyword evidence="8" id="KW-0443">Lipid metabolism</keyword>
<evidence type="ECO:0000256" key="5">
    <source>
        <dbReference type="ARBA" id="ARBA00022741"/>
    </source>
</evidence>
<evidence type="ECO:0000256" key="3">
    <source>
        <dbReference type="ARBA" id="ARBA00022516"/>
    </source>
</evidence>
<dbReference type="InterPro" id="IPR001206">
    <property type="entry name" value="Diacylglycerol_kinase_cat_dom"/>
</dbReference>
<dbReference type="InterPro" id="IPR017438">
    <property type="entry name" value="ATP-NAD_kinase_N"/>
</dbReference>
<dbReference type="GO" id="GO:0016301">
    <property type="term" value="F:kinase activity"/>
    <property type="evidence" value="ECO:0007669"/>
    <property type="project" value="UniProtKB-KW"/>
</dbReference>
<dbReference type="PANTHER" id="PTHR12358:SF54">
    <property type="entry name" value="SPHINGOSINE KINASE RELATED PROTEIN"/>
    <property type="match status" value="1"/>
</dbReference>
<evidence type="ECO:0000259" key="11">
    <source>
        <dbReference type="PROSITE" id="PS50146"/>
    </source>
</evidence>
<evidence type="ECO:0000256" key="7">
    <source>
        <dbReference type="ARBA" id="ARBA00022840"/>
    </source>
</evidence>
<evidence type="ECO:0000256" key="4">
    <source>
        <dbReference type="ARBA" id="ARBA00022679"/>
    </source>
</evidence>
<keyword evidence="9" id="KW-0594">Phospholipid biosynthesis</keyword>
<dbReference type="InterPro" id="IPR050187">
    <property type="entry name" value="Lipid_Phosphate_FormReg"/>
</dbReference>
<keyword evidence="6 12" id="KW-0418">Kinase</keyword>
<comment type="caution">
    <text evidence="12">The sequence shown here is derived from an EMBL/GenBank/DDBJ whole genome shotgun (WGS) entry which is preliminary data.</text>
</comment>
<evidence type="ECO:0000256" key="9">
    <source>
        <dbReference type="ARBA" id="ARBA00023209"/>
    </source>
</evidence>
<organism evidence="12 13">
    <name type="scientific">Alkalibacillus silvisoli</name>
    <dbReference type="NCBI Taxonomy" id="392823"/>
    <lineage>
        <taxon>Bacteria</taxon>
        <taxon>Bacillati</taxon>
        <taxon>Bacillota</taxon>
        <taxon>Bacilli</taxon>
        <taxon>Bacillales</taxon>
        <taxon>Bacillaceae</taxon>
        <taxon>Alkalibacillus</taxon>
    </lineage>
</organism>
<name>A0ABN0ZQK8_9BACI</name>
<dbReference type="SUPFAM" id="SSF111331">
    <property type="entry name" value="NAD kinase/diacylglycerol kinase-like"/>
    <property type="match status" value="1"/>
</dbReference>
<dbReference type="PANTHER" id="PTHR12358">
    <property type="entry name" value="SPHINGOSINE KINASE"/>
    <property type="match status" value="1"/>
</dbReference>
<dbReference type="Proteomes" id="UP001500740">
    <property type="component" value="Unassembled WGS sequence"/>
</dbReference>
<dbReference type="NCBIfam" id="TIGR00147">
    <property type="entry name" value="YegS/Rv2252/BmrU family lipid kinase"/>
    <property type="match status" value="1"/>
</dbReference>
<proteinExistence type="inferred from homology"/>
<keyword evidence="5" id="KW-0547">Nucleotide-binding</keyword>
<dbReference type="PROSITE" id="PS50146">
    <property type="entry name" value="DAGK"/>
    <property type="match status" value="1"/>
</dbReference>
<evidence type="ECO:0000256" key="6">
    <source>
        <dbReference type="ARBA" id="ARBA00022777"/>
    </source>
</evidence>
<keyword evidence="3" id="KW-0444">Lipid biosynthesis</keyword>
<dbReference type="Pfam" id="PF19279">
    <property type="entry name" value="YegS_C"/>
    <property type="match status" value="1"/>
</dbReference>
<keyword evidence="4" id="KW-0808">Transferase</keyword>
<keyword evidence="13" id="KW-1185">Reference proteome</keyword>
<gene>
    <name evidence="12" type="ORF">GCM10008935_08300</name>
</gene>
<evidence type="ECO:0000256" key="8">
    <source>
        <dbReference type="ARBA" id="ARBA00023098"/>
    </source>
</evidence>
<dbReference type="RefSeq" id="WP_343781995.1">
    <property type="nucleotide sequence ID" value="NZ_BAAACZ010000009.1"/>
</dbReference>
<evidence type="ECO:0000313" key="12">
    <source>
        <dbReference type="EMBL" id="GAA0455796.1"/>
    </source>
</evidence>
<evidence type="ECO:0000256" key="1">
    <source>
        <dbReference type="ARBA" id="ARBA00001946"/>
    </source>
</evidence>
<comment type="cofactor">
    <cofactor evidence="1">
        <name>Mg(2+)</name>
        <dbReference type="ChEBI" id="CHEBI:18420"/>
    </cofactor>
</comment>
<comment type="similarity">
    <text evidence="2">Belongs to the diacylglycerol/lipid kinase family.</text>
</comment>
<accession>A0ABN0ZQK8</accession>
<evidence type="ECO:0000313" key="13">
    <source>
        <dbReference type="Proteomes" id="UP001500740"/>
    </source>
</evidence>
<dbReference type="SMART" id="SM00046">
    <property type="entry name" value="DAGKc"/>
    <property type="match status" value="1"/>
</dbReference>
<keyword evidence="7" id="KW-0067">ATP-binding</keyword>
<sequence>MYALILNPKAGNGKSKSVYQKMIKQNHINEHLYKMYVTKYQGHATEIVQQIKEENEQVEKIIVIGGDGTLYEVINGIKKSNLVIQLAFIPAGSGNDFARGCQIHLNPYKQIKQLFTNPKTIQYWFGQYEVNEDQYLFASSIGFGFDAEVAKVVNESRLKKWFNALHLAPLIYVYGLLMTIFKYKPKTLSLNVDGECIKIDHTWLITVSNHPYFGGGMKIALDAEVNPNNFTITTVNNISRWKLLFLFITVFFGKHTKLKEVHTFEAKEIKLSSEVPIMYQADGYTNETQQCVINKEQESITIIK</sequence>
<dbReference type="Pfam" id="PF00781">
    <property type="entry name" value="DAGK_cat"/>
    <property type="match status" value="1"/>
</dbReference>
<keyword evidence="10" id="KW-1208">Phospholipid metabolism</keyword>
<reference evidence="12 13" key="1">
    <citation type="journal article" date="2019" name="Int. J. Syst. Evol. Microbiol.">
        <title>The Global Catalogue of Microorganisms (GCM) 10K type strain sequencing project: providing services to taxonomists for standard genome sequencing and annotation.</title>
        <authorList>
            <consortium name="The Broad Institute Genomics Platform"/>
            <consortium name="The Broad Institute Genome Sequencing Center for Infectious Disease"/>
            <person name="Wu L."/>
            <person name="Ma J."/>
        </authorList>
    </citation>
    <scope>NUCLEOTIDE SEQUENCE [LARGE SCALE GENOMIC DNA]</scope>
    <source>
        <strain evidence="12 13">JCM 14193</strain>
    </source>
</reference>
<evidence type="ECO:0000256" key="2">
    <source>
        <dbReference type="ARBA" id="ARBA00005983"/>
    </source>
</evidence>
<evidence type="ECO:0000256" key="10">
    <source>
        <dbReference type="ARBA" id="ARBA00023264"/>
    </source>
</evidence>
<dbReference type="InterPro" id="IPR016064">
    <property type="entry name" value="NAD/diacylglycerol_kinase_sf"/>
</dbReference>
<dbReference type="InterPro" id="IPR005218">
    <property type="entry name" value="Diacylglycerol/lipid_kinase"/>
</dbReference>
<protein>
    <submittedName>
        <fullName evidence="12">Diacylglycerol kinase family lipid kinase</fullName>
    </submittedName>
</protein>
<feature type="domain" description="DAGKc" evidence="11">
    <location>
        <begin position="1"/>
        <end position="109"/>
    </location>
</feature>
<dbReference type="Gene3D" id="3.40.50.10330">
    <property type="entry name" value="Probable inorganic polyphosphate/atp-NAD kinase, domain 1"/>
    <property type="match status" value="1"/>
</dbReference>
<dbReference type="Gene3D" id="2.60.200.40">
    <property type="match status" value="1"/>
</dbReference>
<dbReference type="EMBL" id="BAAACZ010000009">
    <property type="protein sequence ID" value="GAA0455796.1"/>
    <property type="molecule type" value="Genomic_DNA"/>
</dbReference>
<dbReference type="InterPro" id="IPR045540">
    <property type="entry name" value="YegS/DAGK_C"/>
</dbReference>